<sequence>MNTIVFKHSQTKLSSLSIAGNFTQWDIKPMVFNDQDQQWEFQLDQDLLAKCEVKGGKAVTLFKFIDDSGTWFTDDNFAKESDEVGNENNAMYMTLEEMAPQQQEESVLGGGEGGGVETSVGVADEEVYDENGDDYDEEELIGRENEPSSPDPTPMNPVASQETPVVINESDLEDNYHETQEQSLEQNRYDGPVSRSRQGSAETDVSTKGDPKDYNNLLHSIIFFFRSLFYRWFGVGKREHQ</sequence>
<feature type="compositionally biased region" description="Polar residues" evidence="1">
    <location>
        <begin position="195"/>
        <end position="204"/>
    </location>
</feature>
<dbReference type="InterPro" id="IPR014756">
    <property type="entry name" value="Ig_E-set"/>
</dbReference>
<accession>A0A1G4J3G1</accession>
<feature type="region of interest" description="Disordered" evidence="1">
    <location>
        <begin position="176"/>
        <end position="211"/>
    </location>
</feature>
<dbReference type="AlphaFoldDB" id="A0A1G4J3G1"/>
<name>A0A1G4J3G1_9SACH</name>
<dbReference type="Proteomes" id="UP000190274">
    <property type="component" value="Chromosome D"/>
</dbReference>
<evidence type="ECO:0000313" key="3">
    <source>
        <dbReference type="Proteomes" id="UP000190274"/>
    </source>
</evidence>
<evidence type="ECO:0000313" key="2">
    <source>
        <dbReference type="EMBL" id="SCU84274.1"/>
    </source>
</evidence>
<dbReference type="InterPro" id="IPR013783">
    <property type="entry name" value="Ig-like_fold"/>
</dbReference>
<keyword evidence="3" id="KW-1185">Reference proteome</keyword>
<evidence type="ECO:0000256" key="1">
    <source>
        <dbReference type="SAM" id="MobiDB-lite"/>
    </source>
</evidence>
<dbReference type="Gene3D" id="2.60.40.10">
    <property type="entry name" value="Immunoglobulins"/>
    <property type="match status" value="1"/>
</dbReference>
<feature type="compositionally biased region" description="Acidic residues" evidence="1">
    <location>
        <begin position="123"/>
        <end position="134"/>
    </location>
</feature>
<gene>
    <name evidence="2" type="ORF">LADA_0D00804G</name>
</gene>
<protein>
    <submittedName>
        <fullName evidence="2">LADA_0D00804g1_1</fullName>
    </submittedName>
</protein>
<dbReference type="STRING" id="1266660.A0A1G4J3G1"/>
<dbReference type="EMBL" id="LT598454">
    <property type="protein sequence ID" value="SCU84274.1"/>
    <property type="molecule type" value="Genomic_DNA"/>
</dbReference>
<dbReference type="OrthoDB" id="5873279at2759"/>
<organism evidence="2 3">
    <name type="scientific">Lachancea dasiensis</name>
    <dbReference type="NCBI Taxonomy" id="1072105"/>
    <lineage>
        <taxon>Eukaryota</taxon>
        <taxon>Fungi</taxon>
        <taxon>Dikarya</taxon>
        <taxon>Ascomycota</taxon>
        <taxon>Saccharomycotina</taxon>
        <taxon>Saccharomycetes</taxon>
        <taxon>Saccharomycetales</taxon>
        <taxon>Saccharomycetaceae</taxon>
        <taxon>Lachancea</taxon>
    </lineage>
</organism>
<feature type="region of interest" description="Disordered" evidence="1">
    <location>
        <begin position="99"/>
        <end position="134"/>
    </location>
</feature>
<proteinExistence type="predicted"/>
<dbReference type="CDD" id="cd02859">
    <property type="entry name" value="E_set_AMPKbeta_like_N"/>
    <property type="match status" value="1"/>
</dbReference>
<reference evidence="2 3" key="1">
    <citation type="submission" date="2016-03" db="EMBL/GenBank/DDBJ databases">
        <authorList>
            <person name="Devillers H."/>
        </authorList>
    </citation>
    <scope>NUCLEOTIDE SEQUENCE [LARGE SCALE GENOMIC DNA]</scope>
    <source>
        <strain evidence="2">CBS 10888</strain>
    </source>
</reference>
<dbReference type="SUPFAM" id="SSF81296">
    <property type="entry name" value="E set domains"/>
    <property type="match status" value="1"/>
</dbReference>